<dbReference type="RefSeq" id="XP_018072861.1">
    <property type="nucleotide sequence ID" value="XM_018207936.1"/>
</dbReference>
<proteinExistence type="predicted"/>
<dbReference type="EMBL" id="KQ947412">
    <property type="protein sequence ID" value="KUJ18506.1"/>
    <property type="molecule type" value="Genomic_DNA"/>
</dbReference>
<feature type="region of interest" description="Disordered" evidence="1">
    <location>
        <begin position="126"/>
        <end position="210"/>
    </location>
</feature>
<sequence>MAPRKPKKKPLPTKEETFLTNARTLRGKFEMLLSKYYTLDAENVENPTFKPALATVDIKGEETFHEINQRIRAFVSRLEGPPVGKMVREAIMMDREAELEYERFSTEYEEMSSKVVRLTARLEGREIEEEETKEEETKEEETKEEATKGVLAVGQVEKESEINKSERYGSSGGGTKPYFKPAAEPIAKPNAGKKPAGSNTSVKPHPPTVHQPIMALTSNTDRVKFYSQNPGRSSNAISQQIAHTLISPASLVHQTFGNGAFVTPQQIWEARFGNNLASGEPKVNKK</sequence>
<evidence type="ECO:0000313" key="3">
    <source>
        <dbReference type="Proteomes" id="UP000070700"/>
    </source>
</evidence>
<gene>
    <name evidence="2" type="ORF">LY89DRAFT_498084</name>
</gene>
<dbReference type="KEGG" id="psco:LY89DRAFT_498084"/>
<dbReference type="GeneID" id="28817662"/>
<feature type="compositionally biased region" description="Acidic residues" evidence="1">
    <location>
        <begin position="126"/>
        <end position="139"/>
    </location>
</feature>
<feature type="compositionally biased region" description="Basic and acidic residues" evidence="1">
    <location>
        <begin position="156"/>
        <end position="167"/>
    </location>
</feature>
<dbReference type="InParanoid" id="A0A194XED6"/>
<name>A0A194XED6_MOLSC</name>
<accession>A0A194XED6</accession>
<dbReference type="AlphaFoldDB" id="A0A194XED6"/>
<organism evidence="2 3">
    <name type="scientific">Mollisia scopiformis</name>
    <name type="common">Conifer needle endophyte fungus</name>
    <name type="synonym">Phialocephala scopiformis</name>
    <dbReference type="NCBI Taxonomy" id="149040"/>
    <lineage>
        <taxon>Eukaryota</taxon>
        <taxon>Fungi</taxon>
        <taxon>Dikarya</taxon>
        <taxon>Ascomycota</taxon>
        <taxon>Pezizomycotina</taxon>
        <taxon>Leotiomycetes</taxon>
        <taxon>Helotiales</taxon>
        <taxon>Mollisiaceae</taxon>
        <taxon>Mollisia</taxon>
    </lineage>
</organism>
<protein>
    <submittedName>
        <fullName evidence="2">Uncharacterized protein</fullName>
    </submittedName>
</protein>
<evidence type="ECO:0000256" key="1">
    <source>
        <dbReference type="SAM" id="MobiDB-lite"/>
    </source>
</evidence>
<dbReference type="Proteomes" id="UP000070700">
    <property type="component" value="Unassembled WGS sequence"/>
</dbReference>
<keyword evidence="3" id="KW-1185">Reference proteome</keyword>
<reference evidence="2 3" key="1">
    <citation type="submission" date="2015-10" db="EMBL/GenBank/DDBJ databases">
        <title>Full genome of DAOMC 229536 Phialocephala scopiformis, a fungal endophyte of spruce producing the potent anti-insectan compound rugulosin.</title>
        <authorList>
            <consortium name="DOE Joint Genome Institute"/>
            <person name="Walker A.K."/>
            <person name="Frasz S.L."/>
            <person name="Seifert K.A."/>
            <person name="Miller J.D."/>
            <person name="Mondo S.J."/>
            <person name="Labutti K."/>
            <person name="Lipzen A."/>
            <person name="Dockter R."/>
            <person name="Kennedy M."/>
            <person name="Grigoriev I.V."/>
            <person name="Spatafora J.W."/>
        </authorList>
    </citation>
    <scope>NUCLEOTIDE SEQUENCE [LARGE SCALE GENOMIC DNA]</scope>
    <source>
        <strain evidence="2 3">CBS 120377</strain>
    </source>
</reference>
<evidence type="ECO:0000313" key="2">
    <source>
        <dbReference type="EMBL" id="KUJ18506.1"/>
    </source>
</evidence>